<evidence type="ECO:0000313" key="8">
    <source>
        <dbReference type="Proteomes" id="UP000240419"/>
    </source>
</evidence>
<dbReference type="SUPFAM" id="SSF109604">
    <property type="entry name" value="HD-domain/PDEase-like"/>
    <property type="match status" value="1"/>
</dbReference>
<dbReference type="InterPro" id="IPR003607">
    <property type="entry name" value="HD/PDEase_dom"/>
</dbReference>
<dbReference type="GO" id="GO:0005886">
    <property type="term" value="C:plasma membrane"/>
    <property type="evidence" value="ECO:0007669"/>
    <property type="project" value="UniProtKB-SubCell"/>
</dbReference>
<keyword evidence="4" id="KW-1133">Transmembrane helix</keyword>
<dbReference type="Pfam" id="PF13487">
    <property type="entry name" value="HD_5"/>
    <property type="match status" value="1"/>
</dbReference>
<keyword evidence="3 4" id="KW-0472">Membrane</keyword>
<dbReference type="Gene3D" id="6.10.340.10">
    <property type="match status" value="1"/>
</dbReference>
<keyword evidence="4" id="KW-0812">Transmembrane</keyword>
<dbReference type="PROSITE" id="PS51832">
    <property type="entry name" value="HD_GYP"/>
    <property type="match status" value="1"/>
</dbReference>
<comment type="subcellular location">
    <subcellularLocation>
        <location evidence="1">Cell membrane</location>
    </subcellularLocation>
</comment>
<evidence type="ECO:0000256" key="2">
    <source>
        <dbReference type="ARBA" id="ARBA00022475"/>
    </source>
</evidence>
<dbReference type="PANTHER" id="PTHR43155">
    <property type="entry name" value="CYCLIC DI-GMP PHOSPHODIESTERASE PA4108-RELATED"/>
    <property type="match status" value="1"/>
</dbReference>
<dbReference type="PANTHER" id="PTHR43155:SF2">
    <property type="entry name" value="CYCLIC DI-GMP PHOSPHODIESTERASE PA4108"/>
    <property type="match status" value="1"/>
</dbReference>
<organism evidence="7 8">
    <name type="scientific">Brevibacillus fortis</name>
    <dbReference type="NCBI Taxonomy" id="2126352"/>
    <lineage>
        <taxon>Bacteria</taxon>
        <taxon>Bacillati</taxon>
        <taxon>Bacillota</taxon>
        <taxon>Bacilli</taxon>
        <taxon>Bacillales</taxon>
        <taxon>Paenibacillaceae</taxon>
        <taxon>Brevibacillus</taxon>
    </lineage>
</organism>
<comment type="caution">
    <text evidence="7">The sequence shown here is derived from an EMBL/GenBank/DDBJ whole genome shotgun (WGS) entry which is preliminary data.</text>
</comment>
<dbReference type="InterPro" id="IPR003660">
    <property type="entry name" value="HAMP_dom"/>
</dbReference>
<reference evidence="7 8" key="1">
    <citation type="submission" date="2018-03" db="EMBL/GenBank/DDBJ databases">
        <title>Brevisbacillus phylogenomics.</title>
        <authorList>
            <person name="Dunlap C."/>
        </authorList>
    </citation>
    <scope>NUCLEOTIDE SEQUENCE [LARGE SCALE GENOMIC DNA]</scope>
    <source>
        <strain evidence="7 8">NRRL NRS-1210</strain>
    </source>
</reference>
<name>A0A2P7VNG2_9BACL</name>
<proteinExistence type="predicted"/>
<feature type="domain" description="HD-GYP" evidence="6">
    <location>
        <begin position="379"/>
        <end position="577"/>
    </location>
</feature>
<evidence type="ECO:0000256" key="4">
    <source>
        <dbReference type="SAM" id="Phobius"/>
    </source>
</evidence>
<evidence type="ECO:0000256" key="3">
    <source>
        <dbReference type="ARBA" id="ARBA00023136"/>
    </source>
</evidence>
<dbReference type="SMART" id="SM00471">
    <property type="entry name" value="HDc"/>
    <property type="match status" value="1"/>
</dbReference>
<dbReference type="OrthoDB" id="9759601at2"/>
<keyword evidence="2" id="KW-1003">Cell membrane</keyword>
<evidence type="ECO:0000259" key="5">
    <source>
        <dbReference type="PROSITE" id="PS50885"/>
    </source>
</evidence>
<accession>A0A2P7VNG2</accession>
<dbReference type="Gene3D" id="1.10.3210.10">
    <property type="entry name" value="Hypothetical protein af1432"/>
    <property type="match status" value="1"/>
</dbReference>
<evidence type="ECO:0000259" key="6">
    <source>
        <dbReference type="PROSITE" id="PS51832"/>
    </source>
</evidence>
<dbReference type="PROSITE" id="PS50885">
    <property type="entry name" value="HAMP"/>
    <property type="match status" value="1"/>
</dbReference>
<evidence type="ECO:0000256" key="1">
    <source>
        <dbReference type="ARBA" id="ARBA00004236"/>
    </source>
</evidence>
<dbReference type="RefSeq" id="WP_106837153.1">
    <property type="nucleotide sequence ID" value="NZ_JBCNIW010000042.1"/>
</dbReference>
<feature type="domain" description="HAMP" evidence="5">
    <location>
        <begin position="321"/>
        <end position="373"/>
    </location>
</feature>
<feature type="transmembrane region" description="Helical" evidence="4">
    <location>
        <begin position="297"/>
        <end position="315"/>
    </location>
</feature>
<keyword evidence="8" id="KW-1185">Reference proteome</keyword>
<dbReference type="SUPFAM" id="SSF158472">
    <property type="entry name" value="HAMP domain-like"/>
    <property type="match status" value="1"/>
</dbReference>
<evidence type="ECO:0000313" key="7">
    <source>
        <dbReference type="EMBL" id="PSK00761.1"/>
    </source>
</evidence>
<dbReference type="GO" id="GO:0007165">
    <property type="term" value="P:signal transduction"/>
    <property type="evidence" value="ECO:0007669"/>
    <property type="project" value="InterPro"/>
</dbReference>
<dbReference type="EMBL" id="PXZM01000002">
    <property type="protein sequence ID" value="PSK00761.1"/>
    <property type="molecule type" value="Genomic_DNA"/>
</dbReference>
<dbReference type="CDD" id="cd00077">
    <property type="entry name" value="HDc"/>
    <property type="match status" value="1"/>
</dbReference>
<dbReference type="CDD" id="cd06225">
    <property type="entry name" value="HAMP"/>
    <property type="match status" value="1"/>
</dbReference>
<dbReference type="Proteomes" id="UP000240419">
    <property type="component" value="Unassembled WGS sequence"/>
</dbReference>
<dbReference type="SMART" id="SM00304">
    <property type="entry name" value="HAMP"/>
    <property type="match status" value="1"/>
</dbReference>
<dbReference type="InterPro" id="IPR037522">
    <property type="entry name" value="HD_GYP_dom"/>
</dbReference>
<dbReference type="AlphaFoldDB" id="A0A2P7VNG2"/>
<sequence length="589" mass="68452">MYLKWRDRLFSTFLLLVLSPTLLICFLFYEEAQEAVFELYETNMDANMALVDERLLSLFQSIQKDTDELANKLILRMSEDDLLLSEGKRNESKREWTTEQSMEYMFKRFARNQNVVGNIVFLGDDGSVLSLNEDKRWSEKNPLFSLEREYWGTRENGVVLLTRKEQEGGPKAYFLGKRIEDPNKKVAGHLFVEIDLDKLTDWLCTYVVPKEYGMLVLLPSRTILIHTDKEKIGHPIEKLSYYETVKSQWEHVKEDGIFSLLIEGEDIYVYRRVSEQSGGAYFEWLPRDDINERLDRLNLIFFFTLFLIVIFACYVSHRLSKWIGEPIYNLVTATDSLLKGDFSIRVPIKGMKEIILLENKFNTMAEQMHALIAREREHSQKSLDQIVRSFYLAVEMKDPYTAGHTERVTHYALIIYDYLQQQEQLSLSRDDLRYAGLMHDIGKVAIPDHVLLKTGKLLPDEYECMKRHSIIGGEIVEQIESLAHVSLGVRHHHERWDGHGYPDQLKGEEIPLIGRILAVADTFDAMTSTRSYRKAMSEKEAYEEILRCQGTQFDPSIVAVFKKAFEDGAIEITQPTDCKGRVSKDREIS</sequence>
<protein>
    <submittedName>
        <fullName evidence="7">C-di-GMP phosphodiesterase</fullName>
    </submittedName>
</protein>
<gene>
    <name evidence="7" type="ORF">C7R93_01560</name>
</gene>